<evidence type="ECO:0000313" key="9">
    <source>
        <dbReference type="Proteomes" id="UP000053240"/>
    </source>
</evidence>
<feature type="chain" id="PRO_5018630740" evidence="6">
    <location>
        <begin position="17"/>
        <end position="307"/>
    </location>
</feature>
<dbReference type="GO" id="GO:0008234">
    <property type="term" value="F:cysteine-type peptidase activity"/>
    <property type="evidence" value="ECO:0007669"/>
    <property type="project" value="UniProtKB-KW"/>
</dbReference>
<evidence type="ECO:0000256" key="1">
    <source>
        <dbReference type="ARBA" id="ARBA00008455"/>
    </source>
</evidence>
<dbReference type="PROSITE" id="PS00639">
    <property type="entry name" value="THIOL_PROTEASE_HIS"/>
    <property type="match status" value="1"/>
</dbReference>
<dbReference type="InParanoid" id="A0A194R0D7"/>
<dbReference type="Proteomes" id="UP000053240">
    <property type="component" value="Unassembled WGS sequence"/>
</dbReference>
<proteinExistence type="inferred from homology"/>
<dbReference type="AlphaFoldDB" id="A0A194R0D7"/>
<dbReference type="EMBL" id="KQ460930">
    <property type="protein sequence ID" value="KPJ10710.1"/>
    <property type="molecule type" value="Genomic_DNA"/>
</dbReference>
<keyword evidence="3" id="KW-0378">Hydrolase</keyword>
<evidence type="ECO:0000256" key="5">
    <source>
        <dbReference type="ARBA" id="ARBA00023157"/>
    </source>
</evidence>
<dbReference type="Gene3D" id="3.90.70.10">
    <property type="entry name" value="Cysteine proteinases"/>
    <property type="match status" value="1"/>
</dbReference>
<dbReference type="PRINTS" id="PR00705">
    <property type="entry name" value="PAPAIN"/>
</dbReference>
<keyword evidence="4" id="KW-0788">Thiol protease</keyword>
<comment type="similarity">
    <text evidence="1">Belongs to the peptidase C1 family.</text>
</comment>
<dbReference type="SMART" id="SM00645">
    <property type="entry name" value="Pept_C1"/>
    <property type="match status" value="1"/>
</dbReference>
<dbReference type="InterPro" id="IPR000169">
    <property type="entry name" value="Pept_cys_AS"/>
</dbReference>
<dbReference type="PROSITE" id="PS00139">
    <property type="entry name" value="THIOL_PROTEASE_CYS"/>
    <property type="match status" value="1"/>
</dbReference>
<name>A0A194R0D7_PAPMA</name>
<keyword evidence="5" id="KW-1015">Disulfide bond</keyword>
<dbReference type="GO" id="GO:0006508">
    <property type="term" value="P:proteolysis"/>
    <property type="evidence" value="ECO:0007669"/>
    <property type="project" value="UniProtKB-KW"/>
</dbReference>
<keyword evidence="9" id="KW-1185">Reference proteome</keyword>
<evidence type="ECO:0000259" key="7">
    <source>
        <dbReference type="SMART" id="SM00645"/>
    </source>
</evidence>
<organism evidence="8 9">
    <name type="scientific">Papilio machaon</name>
    <name type="common">Old World swallowtail butterfly</name>
    <dbReference type="NCBI Taxonomy" id="76193"/>
    <lineage>
        <taxon>Eukaryota</taxon>
        <taxon>Metazoa</taxon>
        <taxon>Ecdysozoa</taxon>
        <taxon>Arthropoda</taxon>
        <taxon>Hexapoda</taxon>
        <taxon>Insecta</taxon>
        <taxon>Pterygota</taxon>
        <taxon>Neoptera</taxon>
        <taxon>Endopterygota</taxon>
        <taxon>Lepidoptera</taxon>
        <taxon>Glossata</taxon>
        <taxon>Ditrysia</taxon>
        <taxon>Papilionoidea</taxon>
        <taxon>Papilionidae</taxon>
        <taxon>Papilioninae</taxon>
        <taxon>Papilio</taxon>
    </lineage>
</organism>
<accession>A0A194R0D7</accession>
<gene>
    <name evidence="8" type="ORF">RR48_07716</name>
</gene>
<evidence type="ECO:0000256" key="4">
    <source>
        <dbReference type="ARBA" id="ARBA00022807"/>
    </source>
</evidence>
<dbReference type="InterPro" id="IPR038765">
    <property type="entry name" value="Papain-like_cys_pep_sf"/>
</dbReference>
<evidence type="ECO:0000256" key="6">
    <source>
        <dbReference type="SAM" id="SignalP"/>
    </source>
</evidence>
<dbReference type="Pfam" id="PF00112">
    <property type="entry name" value="Peptidase_C1"/>
    <property type="match status" value="1"/>
</dbReference>
<dbReference type="CDD" id="cd02620">
    <property type="entry name" value="Peptidase_C1A_CathepsinB"/>
    <property type="match status" value="1"/>
</dbReference>
<keyword evidence="2" id="KW-0645">Protease</keyword>
<dbReference type="PROSITE" id="PS00640">
    <property type="entry name" value="THIOL_PROTEASE_ASN"/>
    <property type="match status" value="1"/>
</dbReference>
<dbReference type="InterPro" id="IPR025661">
    <property type="entry name" value="Pept_asp_AS"/>
</dbReference>
<feature type="signal peptide" evidence="6">
    <location>
        <begin position="1"/>
        <end position="16"/>
    </location>
</feature>
<sequence length="307" mass="35215">MQYLAILFGLLHAVASFDKDIDLKYKTLPEADFIEYFNNLGLSWKITSKKFSDVSQLACSFLNSSFIKDIPYIKHEKDVDLPSDFDARKKWPECPTIGKIYDQELCGSCWTFGVATTASDRTCIHGKGIVNLSEQDFQCCQESHPGNVCQGGYPSVAFNCWTTIGLVTQQCQPYNILELMENKCERKCHNDADYESDKHFGANVYRIQKVDKAIKTELFENGPVEMSFDVYEDFLQYQNGIYEHKFGRLKGGHSVRVIGYGEENGVKYWLAANSWGDLWGEDGFFRIKRFQEEVYFEDEVLTGIPQN</sequence>
<dbReference type="PANTHER" id="PTHR12411">
    <property type="entry name" value="CYSTEINE PROTEASE FAMILY C1-RELATED"/>
    <property type="match status" value="1"/>
</dbReference>
<dbReference type="SUPFAM" id="SSF54001">
    <property type="entry name" value="Cysteine proteinases"/>
    <property type="match status" value="1"/>
</dbReference>
<dbReference type="InterPro" id="IPR025660">
    <property type="entry name" value="Pept_his_AS"/>
</dbReference>
<evidence type="ECO:0000313" key="8">
    <source>
        <dbReference type="EMBL" id="KPJ10710.1"/>
    </source>
</evidence>
<evidence type="ECO:0000256" key="2">
    <source>
        <dbReference type="ARBA" id="ARBA00022670"/>
    </source>
</evidence>
<dbReference type="STRING" id="76193.A0A194R0D7"/>
<keyword evidence="6" id="KW-0732">Signal</keyword>
<reference evidence="8 9" key="1">
    <citation type="journal article" date="2015" name="Nat. Commun.">
        <title>Outbred genome sequencing and CRISPR/Cas9 gene editing in butterflies.</title>
        <authorList>
            <person name="Li X."/>
            <person name="Fan D."/>
            <person name="Zhang W."/>
            <person name="Liu G."/>
            <person name="Zhang L."/>
            <person name="Zhao L."/>
            <person name="Fang X."/>
            <person name="Chen L."/>
            <person name="Dong Y."/>
            <person name="Chen Y."/>
            <person name="Ding Y."/>
            <person name="Zhao R."/>
            <person name="Feng M."/>
            <person name="Zhu Y."/>
            <person name="Feng Y."/>
            <person name="Jiang X."/>
            <person name="Zhu D."/>
            <person name="Xiang H."/>
            <person name="Feng X."/>
            <person name="Li S."/>
            <person name="Wang J."/>
            <person name="Zhang G."/>
            <person name="Kronforst M.R."/>
            <person name="Wang W."/>
        </authorList>
    </citation>
    <scope>NUCLEOTIDE SEQUENCE [LARGE SCALE GENOMIC DNA]</scope>
    <source>
        <strain evidence="8">Ya'a_city_454_Pm</strain>
        <tissue evidence="8">Whole body</tissue>
    </source>
</reference>
<dbReference type="InterPro" id="IPR013128">
    <property type="entry name" value="Peptidase_C1A"/>
</dbReference>
<evidence type="ECO:0000256" key="3">
    <source>
        <dbReference type="ARBA" id="ARBA00022801"/>
    </source>
</evidence>
<protein>
    <submittedName>
        <fullName evidence="8">Cathepsin B</fullName>
    </submittedName>
</protein>
<dbReference type="InterPro" id="IPR000668">
    <property type="entry name" value="Peptidase_C1A_C"/>
</dbReference>
<feature type="domain" description="Peptidase C1A papain C-terminal" evidence="7">
    <location>
        <begin position="81"/>
        <end position="304"/>
    </location>
</feature>